<dbReference type="GO" id="GO:0004722">
    <property type="term" value="F:protein serine/threonine phosphatase activity"/>
    <property type="evidence" value="ECO:0007669"/>
    <property type="project" value="UniProtKB-EC"/>
</dbReference>
<dbReference type="SUPFAM" id="SSF81606">
    <property type="entry name" value="PP2C-like"/>
    <property type="match status" value="1"/>
</dbReference>
<dbReference type="AlphaFoldDB" id="A0A5C6AJH2"/>
<sequence length="306" mass="33322">MATQYNTFAITDRGAARKKNEDQFLVASRFRSSPRSYTATDSSVVNVRGGDQLLLAVADGVGGHRGGEVASRIAVETLRNEFDKSSRTASIKLTPEDDLRRAVIQCNRNISDRSFEDPDLYGMATTLTVALIENGKVFIAHVGDSRCYLHSGSSLKQLTNDHTMAELIKNSRRVSLSTSHLLYNCIGGYHPGEMMIDFTECELSEGDTLVLTTDGLLRHVDETEIVEALRSDTFTVSVLNDLVGKANERGGRDNIAVVIVRNEPEVVEASLKIQSVTPVPAKATNESIWARLLASFGASNSINTVG</sequence>
<keyword evidence="3" id="KW-1185">Reference proteome</keyword>
<organism evidence="2 3">
    <name type="scientific">Stieleria varia</name>
    <dbReference type="NCBI Taxonomy" id="2528005"/>
    <lineage>
        <taxon>Bacteria</taxon>
        <taxon>Pseudomonadati</taxon>
        <taxon>Planctomycetota</taxon>
        <taxon>Planctomycetia</taxon>
        <taxon>Pirellulales</taxon>
        <taxon>Pirellulaceae</taxon>
        <taxon>Stieleria</taxon>
    </lineage>
</organism>
<evidence type="ECO:0000313" key="2">
    <source>
        <dbReference type="EMBL" id="TWT98353.1"/>
    </source>
</evidence>
<evidence type="ECO:0000313" key="3">
    <source>
        <dbReference type="Proteomes" id="UP000320176"/>
    </source>
</evidence>
<dbReference type="Pfam" id="PF13672">
    <property type="entry name" value="PP2C_2"/>
    <property type="match status" value="1"/>
</dbReference>
<dbReference type="RefSeq" id="WP_197454875.1">
    <property type="nucleotide sequence ID" value="NZ_CP151726.1"/>
</dbReference>
<dbReference type="InterPro" id="IPR015655">
    <property type="entry name" value="PP2C"/>
</dbReference>
<protein>
    <submittedName>
        <fullName evidence="2">Serine/threonine phosphatase stp</fullName>
        <ecNumber evidence="2">3.1.3.16</ecNumber>
    </submittedName>
</protein>
<keyword evidence="2" id="KW-0378">Hydrolase</keyword>
<feature type="domain" description="PPM-type phosphatase" evidence="1">
    <location>
        <begin position="6"/>
        <end position="262"/>
    </location>
</feature>
<accession>A0A5C6AJH2</accession>
<dbReference type="SMART" id="SM00331">
    <property type="entry name" value="PP2C_SIG"/>
    <property type="match status" value="1"/>
</dbReference>
<evidence type="ECO:0000259" key="1">
    <source>
        <dbReference type="PROSITE" id="PS51746"/>
    </source>
</evidence>
<dbReference type="InterPro" id="IPR001932">
    <property type="entry name" value="PPM-type_phosphatase-like_dom"/>
</dbReference>
<dbReference type="Proteomes" id="UP000320176">
    <property type="component" value="Unassembled WGS sequence"/>
</dbReference>
<dbReference type="PROSITE" id="PS51746">
    <property type="entry name" value="PPM_2"/>
    <property type="match status" value="1"/>
</dbReference>
<dbReference type="Gene3D" id="3.60.40.10">
    <property type="entry name" value="PPM-type phosphatase domain"/>
    <property type="match status" value="1"/>
</dbReference>
<dbReference type="CDD" id="cd00143">
    <property type="entry name" value="PP2Cc"/>
    <property type="match status" value="1"/>
</dbReference>
<dbReference type="EC" id="3.1.3.16" evidence="2"/>
<dbReference type="SMART" id="SM00332">
    <property type="entry name" value="PP2Cc"/>
    <property type="match status" value="1"/>
</dbReference>
<proteinExistence type="predicted"/>
<reference evidence="2 3" key="1">
    <citation type="submission" date="2019-02" db="EMBL/GenBank/DDBJ databases">
        <title>Deep-cultivation of Planctomycetes and their phenomic and genomic characterization uncovers novel biology.</title>
        <authorList>
            <person name="Wiegand S."/>
            <person name="Jogler M."/>
            <person name="Boedeker C."/>
            <person name="Pinto D."/>
            <person name="Vollmers J."/>
            <person name="Rivas-Marin E."/>
            <person name="Kohn T."/>
            <person name="Peeters S.H."/>
            <person name="Heuer A."/>
            <person name="Rast P."/>
            <person name="Oberbeckmann S."/>
            <person name="Bunk B."/>
            <person name="Jeske O."/>
            <person name="Meyerdierks A."/>
            <person name="Storesund J.E."/>
            <person name="Kallscheuer N."/>
            <person name="Luecker S."/>
            <person name="Lage O.M."/>
            <person name="Pohl T."/>
            <person name="Merkel B.J."/>
            <person name="Hornburger P."/>
            <person name="Mueller R.-W."/>
            <person name="Bruemmer F."/>
            <person name="Labrenz M."/>
            <person name="Spormann A.M."/>
            <person name="Op Den Camp H."/>
            <person name="Overmann J."/>
            <person name="Amann R."/>
            <person name="Jetten M.S.M."/>
            <person name="Mascher T."/>
            <person name="Medema M.H."/>
            <person name="Devos D.P."/>
            <person name="Kaster A.-K."/>
            <person name="Ovreas L."/>
            <person name="Rohde M."/>
            <person name="Galperin M.Y."/>
            <person name="Jogler C."/>
        </authorList>
    </citation>
    <scope>NUCLEOTIDE SEQUENCE [LARGE SCALE GENOMIC DNA]</scope>
    <source>
        <strain evidence="2 3">Pla52n</strain>
    </source>
</reference>
<comment type="caution">
    <text evidence="2">The sequence shown here is derived from an EMBL/GenBank/DDBJ whole genome shotgun (WGS) entry which is preliminary data.</text>
</comment>
<dbReference type="PANTHER" id="PTHR47992">
    <property type="entry name" value="PROTEIN PHOSPHATASE"/>
    <property type="match status" value="1"/>
</dbReference>
<dbReference type="EMBL" id="SJPN01000006">
    <property type="protein sequence ID" value="TWT98353.1"/>
    <property type="molecule type" value="Genomic_DNA"/>
</dbReference>
<name>A0A5C6AJH2_9BACT</name>
<dbReference type="InterPro" id="IPR036457">
    <property type="entry name" value="PPM-type-like_dom_sf"/>
</dbReference>
<gene>
    <name evidence="2" type="primary">stp_2</name>
    <name evidence="2" type="ORF">Pla52n_48650</name>
</gene>